<feature type="compositionally biased region" description="Basic and acidic residues" evidence="1">
    <location>
        <begin position="29"/>
        <end position="42"/>
    </location>
</feature>
<reference evidence="3" key="1">
    <citation type="submission" date="2020-03" db="EMBL/GenBank/DDBJ databases">
        <authorList>
            <person name="Zhang R."/>
        </authorList>
    </citation>
    <scope>NUCLEOTIDE SEQUENCE</scope>
</reference>
<proteinExistence type="predicted"/>
<dbReference type="Gene3D" id="3.30.1370.110">
    <property type="match status" value="1"/>
</dbReference>
<dbReference type="EMBL" id="GILB01011979">
    <property type="protein sequence ID" value="NUU92312.1"/>
    <property type="molecule type" value="Transcribed_RNA"/>
</dbReference>
<accession>A0A6M2F3X2</accession>
<dbReference type="SUPFAM" id="SSF160443">
    <property type="entry name" value="SMR domain-like"/>
    <property type="match status" value="1"/>
</dbReference>
<dbReference type="PROSITE" id="PS50828">
    <property type="entry name" value="SMR"/>
    <property type="match status" value="1"/>
</dbReference>
<organism evidence="3">
    <name type="scientific">Populus davidiana</name>
    <dbReference type="NCBI Taxonomy" id="266767"/>
    <lineage>
        <taxon>Eukaryota</taxon>
        <taxon>Viridiplantae</taxon>
        <taxon>Streptophyta</taxon>
        <taxon>Embryophyta</taxon>
        <taxon>Tracheophyta</taxon>
        <taxon>Spermatophyta</taxon>
        <taxon>Magnoliopsida</taxon>
        <taxon>eudicotyledons</taxon>
        <taxon>Gunneridae</taxon>
        <taxon>Pentapetalae</taxon>
        <taxon>rosids</taxon>
        <taxon>fabids</taxon>
        <taxon>Malpighiales</taxon>
        <taxon>Salicaceae</taxon>
        <taxon>Saliceae</taxon>
        <taxon>Populus</taxon>
    </lineage>
</organism>
<evidence type="ECO:0000259" key="2">
    <source>
        <dbReference type="PROSITE" id="PS50828"/>
    </source>
</evidence>
<dbReference type="InterPro" id="IPR013899">
    <property type="entry name" value="DUF1771"/>
</dbReference>
<evidence type="ECO:0000256" key="1">
    <source>
        <dbReference type="SAM" id="MobiDB-lite"/>
    </source>
</evidence>
<dbReference type="PANTHER" id="PTHR47812">
    <property type="entry name" value="SMR (SMALL MUTS RELATED) DOMAIN-CONTAINING PROTEIN"/>
    <property type="match status" value="1"/>
</dbReference>
<dbReference type="AlphaFoldDB" id="A0A6M2F3X2"/>
<sequence>MNTNTSNSTSFMNNKSRRVRSSGWAAFDLKQRQKDGEVDGKDPFPAIGDLPVTGGLRRNNDVGGLSSKSFSSVLQPPASAGFPALKTQNVNNLTAKVADFSAGYRDSDKVIEEKNGGNVLLDLQRLKEIHGWADFSLIEDVMASVNNDAEKACALLNGMVSIADFDEDEGAKFNSGFNKSLADDIADLSSTLEDALKDNDHNNDNNSIELREDVGVSSSVDAAANMKLILGHLKSIPVEPEWEEDDVYLSHRKNALRMMRLASQHSRAATNAFLRRDHFSAQQHSLRAREKWSAAEQLNAKAAKEILSIRNSDNDPWKLDLHGLHAAEAGQALQEHLLKIETLFPNNRSTSPCRIKTKNGIAHSSPFDAFSTVDAENLDKQQAIFRQRPTSLQVITGVGNHSRGQAALPTAVKSFLNDNGYRFDETRPGVITVRPKFRHR</sequence>
<feature type="region of interest" description="Disordered" evidence="1">
    <location>
        <begin position="22"/>
        <end position="55"/>
    </location>
</feature>
<dbReference type="PANTHER" id="PTHR47812:SF2">
    <property type="entry name" value="SMR (SMALL MUTS RELATED) DOMAIN-CONTAINING PROTEIN"/>
    <property type="match status" value="1"/>
</dbReference>
<dbReference type="Pfam" id="PF08590">
    <property type="entry name" value="DUF1771"/>
    <property type="match status" value="1"/>
</dbReference>
<protein>
    <recommendedName>
        <fullName evidence="2">Smr domain-containing protein</fullName>
    </recommendedName>
</protein>
<dbReference type="SMART" id="SM01162">
    <property type="entry name" value="DUF1771"/>
    <property type="match status" value="1"/>
</dbReference>
<dbReference type="InterPro" id="IPR036063">
    <property type="entry name" value="Smr_dom_sf"/>
</dbReference>
<dbReference type="SMART" id="SM00463">
    <property type="entry name" value="SMR"/>
    <property type="match status" value="1"/>
</dbReference>
<name>A0A6M2F3X2_9ROSI</name>
<feature type="domain" description="Smr" evidence="2">
    <location>
        <begin position="319"/>
        <end position="436"/>
    </location>
</feature>
<evidence type="ECO:0000313" key="3">
    <source>
        <dbReference type="EMBL" id="NUU92312.1"/>
    </source>
</evidence>
<dbReference type="InterPro" id="IPR002625">
    <property type="entry name" value="Smr_dom"/>
</dbReference>